<feature type="transmembrane region" description="Helical" evidence="1">
    <location>
        <begin position="6"/>
        <end position="22"/>
    </location>
</feature>
<protein>
    <submittedName>
        <fullName evidence="2">Uncharacterized protein</fullName>
    </submittedName>
</protein>
<reference evidence="2" key="1">
    <citation type="submission" date="2020-05" db="EMBL/GenBank/DDBJ databases">
        <title>Phylogenomic resolution of chytrid fungi.</title>
        <authorList>
            <person name="Stajich J.E."/>
            <person name="Amses K."/>
            <person name="Simmons R."/>
            <person name="Seto K."/>
            <person name="Myers J."/>
            <person name="Bonds A."/>
            <person name="Quandt C.A."/>
            <person name="Barry K."/>
            <person name="Liu P."/>
            <person name="Grigoriev I."/>
            <person name="Longcore J.E."/>
            <person name="James T.Y."/>
        </authorList>
    </citation>
    <scope>NUCLEOTIDE SEQUENCE</scope>
    <source>
        <strain evidence="2">JEL0513</strain>
    </source>
</reference>
<name>A0AAD5SQW8_9FUNG</name>
<evidence type="ECO:0000256" key="1">
    <source>
        <dbReference type="SAM" id="Phobius"/>
    </source>
</evidence>
<gene>
    <name evidence="2" type="ORF">HK100_008194</name>
</gene>
<keyword evidence="1" id="KW-0472">Membrane</keyword>
<dbReference type="EMBL" id="JADGJH010003949">
    <property type="protein sequence ID" value="KAJ3087950.1"/>
    <property type="molecule type" value="Genomic_DNA"/>
</dbReference>
<keyword evidence="3" id="KW-1185">Reference proteome</keyword>
<organism evidence="2 3">
    <name type="scientific">Physocladia obscura</name>
    <dbReference type="NCBI Taxonomy" id="109957"/>
    <lineage>
        <taxon>Eukaryota</taxon>
        <taxon>Fungi</taxon>
        <taxon>Fungi incertae sedis</taxon>
        <taxon>Chytridiomycota</taxon>
        <taxon>Chytridiomycota incertae sedis</taxon>
        <taxon>Chytridiomycetes</taxon>
        <taxon>Chytridiales</taxon>
        <taxon>Chytriomycetaceae</taxon>
        <taxon>Physocladia</taxon>
    </lineage>
</organism>
<dbReference type="AlphaFoldDB" id="A0AAD5SQW8"/>
<feature type="transmembrane region" description="Helical" evidence="1">
    <location>
        <begin position="34"/>
        <end position="52"/>
    </location>
</feature>
<sequence>MRWSIVSVIFNISLLVFIRLINLELQIHLSKSYVQSYGGVIVEIILLLSNAITGICLDDAASCIFGYLLASKTGFSMAVCGFLRASPMSKLPFSQNLCLTSPSRKLLARISILWIVIDVLKILTPFSAIAIIASPWGVYNDVGSCIYFLQDKIITPVDRKWPTLDTEGGVSEYVYGSSLGIMRSEISDANITTAMYPPQLISALNDGDTIMGLGFTVDIKTTCRCANGIQPEELVSAGVDNTQGNAVNNAYLNLDNEQGLTFGTVFKNNSLVISNVFSGFELCGTNSLETPLPLVCSTVLDNHQQAMLQISFMTDGTTSSIAPNVVTFLYPIGQADIKTWLYFAMKSITNGPVSFYFTPPTVPGSLAALLWWTSSNLIGIDRGIVEAGVETMHAILFKAAIQRTYSSQGTACPRKNSALTDESVLTMTGTGYYITVVFLGLQLGISVLSAFAFLPWLFSKSPIGPAIRATQESEYLMVLLSSSPRLGIGLYDLCNAETYAIWQKLDV</sequence>
<feature type="non-terminal residue" evidence="2">
    <location>
        <position position="507"/>
    </location>
</feature>
<comment type="caution">
    <text evidence="2">The sequence shown here is derived from an EMBL/GenBank/DDBJ whole genome shotgun (WGS) entry which is preliminary data.</text>
</comment>
<feature type="transmembrane region" description="Helical" evidence="1">
    <location>
        <begin position="432"/>
        <end position="458"/>
    </location>
</feature>
<evidence type="ECO:0000313" key="2">
    <source>
        <dbReference type="EMBL" id="KAJ3087950.1"/>
    </source>
</evidence>
<evidence type="ECO:0000313" key="3">
    <source>
        <dbReference type="Proteomes" id="UP001211907"/>
    </source>
</evidence>
<feature type="transmembrane region" description="Helical" evidence="1">
    <location>
        <begin position="106"/>
        <end position="139"/>
    </location>
</feature>
<accession>A0AAD5SQW8</accession>
<keyword evidence="1" id="KW-1133">Transmembrane helix</keyword>
<dbReference type="Proteomes" id="UP001211907">
    <property type="component" value="Unassembled WGS sequence"/>
</dbReference>
<proteinExistence type="predicted"/>
<feature type="transmembrane region" description="Helical" evidence="1">
    <location>
        <begin position="64"/>
        <end position="85"/>
    </location>
</feature>
<keyword evidence="1" id="KW-0812">Transmembrane</keyword>